<proteinExistence type="inferred from homology"/>
<evidence type="ECO:0000256" key="2">
    <source>
        <dbReference type="ARBA" id="ARBA00022801"/>
    </source>
</evidence>
<dbReference type="PANTHER" id="PTHR42715:SF10">
    <property type="entry name" value="BETA-GLUCOSIDASE"/>
    <property type="match status" value="1"/>
</dbReference>
<dbReference type="SUPFAM" id="SSF52279">
    <property type="entry name" value="Beta-D-glucan exohydrolase, C-terminal domain"/>
    <property type="match status" value="1"/>
</dbReference>
<keyword evidence="3" id="KW-0732">Signal</keyword>
<evidence type="ECO:0000259" key="4">
    <source>
        <dbReference type="SMART" id="SM01217"/>
    </source>
</evidence>
<dbReference type="InterPro" id="IPR002772">
    <property type="entry name" value="Glyco_hydro_3_C"/>
</dbReference>
<evidence type="ECO:0000256" key="3">
    <source>
        <dbReference type="SAM" id="SignalP"/>
    </source>
</evidence>
<keyword evidence="6" id="KW-1185">Reference proteome</keyword>
<dbReference type="PANTHER" id="PTHR42715">
    <property type="entry name" value="BETA-GLUCOSIDASE"/>
    <property type="match status" value="1"/>
</dbReference>
<dbReference type="InterPro" id="IPR026891">
    <property type="entry name" value="Fn3-like"/>
</dbReference>
<dbReference type="RefSeq" id="WP_377394835.1">
    <property type="nucleotide sequence ID" value="NZ_JBHSAN010000054.1"/>
</dbReference>
<dbReference type="InterPro" id="IPR013783">
    <property type="entry name" value="Ig-like_fold"/>
</dbReference>
<dbReference type="Pfam" id="PF01915">
    <property type="entry name" value="Glyco_hydro_3_C"/>
    <property type="match status" value="1"/>
</dbReference>
<comment type="caution">
    <text evidence="5">The sequence shown here is derived from an EMBL/GenBank/DDBJ whole genome shotgun (WGS) entry which is preliminary data.</text>
</comment>
<dbReference type="InterPro" id="IPR001764">
    <property type="entry name" value="Glyco_hydro_3_N"/>
</dbReference>
<gene>
    <name evidence="5" type="ORF">ACFS2C_27585</name>
</gene>
<dbReference type="PRINTS" id="PR00133">
    <property type="entry name" value="GLHYDRLASE3"/>
</dbReference>
<dbReference type="Pfam" id="PF00933">
    <property type="entry name" value="Glyco_hydro_3"/>
    <property type="match status" value="1"/>
</dbReference>
<sequence length="756" mass="78933">MRRGLSLLLTPLMTTALLAATPVAQAAPEPGCPWVGSDAPVEEKVGQVLSRMTLDEKLGLVHGAAGPFEFVGPTYAGLVPAIPRLCIPQLGLSDGPAGVGNSHTGVTQLPAPLALAASWDRELAAEYGGVIAREVLGKGANVVLGPTVDLLRDPRAGRAFETLGEDPHLVGELAAAQVGGIQDAGALAQAKHLAAYNQETLRNTPADNAVVDERTLQEIYLAPVQDTVDAGVASVMCGYNRLNGVHACNNSYLLNQVLKGQFGFDGFVTSDWFATQASYAAANAGMDLQMPGGCLFGPRLRFGVATGAVPTARLDDMVSRILRPMFRHGLFDRPATGSPDDIVTTPENAGVARRVAERGMVLLKNDDAVLPIQNRRSIAVLGEAAGSGVIGSGGGSPHVIARSIVTPFDGIARRADQDGVEVRFDAGRHADEVAAESDLAVVVVGKWSTESKDNKDIALSAQDNGLIEKVAAANPNTVVVLNTGGPVAMPWLDDVAGVVASWYPGQEYGAALASVLFGDAEPSGRLPVTFPAELADLPTSDPARFPGGRYDEGLAVGYRWYDREGIEPLFPFGHGLSYTTFAYSDLRTDGDTVTVNVTNTGRRAGTEVAQLYVGRPNTGGEPPKRLEGFQRVTLRPGETRQVRFELDERSLAHWDTGSHRWVRAAGDHTLAVGGSSRDLPLSIAVHVPDTTAVSEPTPAPPPGAPAGGDGTLTTLGNVLTCPTEMLYAGAVGAISLVGLPPGKQAEITPVNPSAGG</sequence>
<evidence type="ECO:0000313" key="5">
    <source>
        <dbReference type="EMBL" id="MFD2803160.1"/>
    </source>
</evidence>
<dbReference type="InterPro" id="IPR050288">
    <property type="entry name" value="Cellulose_deg_GH3"/>
</dbReference>
<dbReference type="Gene3D" id="3.20.20.300">
    <property type="entry name" value="Glycoside hydrolase, family 3, N-terminal domain"/>
    <property type="match status" value="1"/>
</dbReference>
<reference evidence="6" key="1">
    <citation type="journal article" date="2019" name="Int. J. Syst. Evol. Microbiol.">
        <title>The Global Catalogue of Microorganisms (GCM) 10K type strain sequencing project: providing services to taxonomists for standard genome sequencing and annotation.</title>
        <authorList>
            <consortium name="The Broad Institute Genomics Platform"/>
            <consortium name="The Broad Institute Genome Sequencing Center for Infectious Disease"/>
            <person name="Wu L."/>
            <person name="Ma J."/>
        </authorList>
    </citation>
    <scope>NUCLEOTIDE SEQUENCE [LARGE SCALE GENOMIC DNA]</scope>
    <source>
        <strain evidence="6">IBRC-M 10906</strain>
    </source>
</reference>
<feature type="signal peptide" evidence="3">
    <location>
        <begin position="1"/>
        <end position="26"/>
    </location>
</feature>
<accession>A0ABW5WI00</accession>
<evidence type="ECO:0000313" key="6">
    <source>
        <dbReference type="Proteomes" id="UP001597478"/>
    </source>
</evidence>
<dbReference type="EMBL" id="JBHUOF010000049">
    <property type="protein sequence ID" value="MFD2803160.1"/>
    <property type="molecule type" value="Genomic_DNA"/>
</dbReference>
<dbReference type="InterPro" id="IPR036881">
    <property type="entry name" value="Glyco_hydro_3_C_sf"/>
</dbReference>
<evidence type="ECO:0000256" key="1">
    <source>
        <dbReference type="ARBA" id="ARBA00005336"/>
    </source>
</evidence>
<dbReference type="InterPro" id="IPR036962">
    <property type="entry name" value="Glyco_hydro_3_N_sf"/>
</dbReference>
<comment type="similarity">
    <text evidence="1">Belongs to the glycosyl hydrolase 3 family.</text>
</comment>
<dbReference type="Gene3D" id="3.40.50.1700">
    <property type="entry name" value="Glycoside hydrolase family 3 C-terminal domain"/>
    <property type="match status" value="1"/>
</dbReference>
<feature type="chain" id="PRO_5045537317" evidence="3">
    <location>
        <begin position="27"/>
        <end position="756"/>
    </location>
</feature>
<dbReference type="SMART" id="SM01217">
    <property type="entry name" value="Fn3_like"/>
    <property type="match status" value="1"/>
</dbReference>
<dbReference type="SUPFAM" id="SSF51445">
    <property type="entry name" value="(Trans)glycosidases"/>
    <property type="match status" value="1"/>
</dbReference>
<dbReference type="InterPro" id="IPR017853">
    <property type="entry name" value="GH"/>
</dbReference>
<feature type="domain" description="Fibronectin type III-like" evidence="4">
    <location>
        <begin position="607"/>
        <end position="676"/>
    </location>
</feature>
<name>A0ABW5WI00_9PSEU</name>
<dbReference type="Pfam" id="PF14310">
    <property type="entry name" value="Fn3-like"/>
    <property type="match status" value="1"/>
</dbReference>
<dbReference type="Proteomes" id="UP001597478">
    <property type="component" value="Unassembled WGS sequence"/>
</dbReference>
<protein>
    <submittedName>
        <fullName evidence="5">Beta-glucosidase</fullName>
    </submittedName>
</protein>
<dbReference type="Gene3D" id="2.60.40.10">
    <property type="entry name" value="Immunoglobulins"/>
    <property type="match status" value="1"/>
</dbReference>
<keyword evidence="2" id="KW-0378">Hydrolase</keyword>
<organism evidence="5 6">
    <name type="scientific">Prauserella oleivorans</name>
    <dbReference type="NCBI Taxonomy" id="1478153"/>
    <lineage>
        <taxon>Bacteria</taxon>
        <taxon>Bacillati</taxon>
        <taxon>Actinomycetota</taxon>
        <taxon>Actinomycetes</taxon>
        <taxon>Pseudonocardiales</taxon>
        <taxon>Pseudonocardiaceae</taxon>
        <taxon>Prauserella</taxon>
    </lineage>
</organism>